<dbReference type="PANTHER" id="PTHR33052">
    <property type="entry name" value="DUF4228 DOMAIN PROTEIN-RELATED"/>
    <property type="match status" value="1"/>
</dbReference>
<comment type="caution">
    <text evidence="1">The sequence shown here is derived from an EMBL/GenBank/DDBJ whole genome shotgun (WGS) entry which is preliminary data.</text>
</comment>
<gene>
    <name evidence="1" type="ORF">RJT34_31693</name>
</gene>
<dbReference type="Proteomes" id="UP001359559">
    <property type="component" value="Unassembled WGS sequence"/>
</dbReference>
<dbReference type="EMBL" id="JAYKXN010000008">
    <property type="protein sequence ID" value="KAK7264090.1"/>
    <property type="molecule type" value="Genomic_DNA"/>
</dbReference>
<evidence type="ECO:0000313" key="2">
    <source>
        <dbReference type="Proteomes" id="UP001359559"/>
    </source>
</evidence>
<name>A0AAN9EYY8_CLITE</name>
<proteinExistence type="predicted"/>
<dbReference type="Pfam" id="PF14009">
    <property type="entry name" value="PADRE"/>
    <property type="match status" value="1"/>
</dbReference>
<accession>A0AAN9EYY8</accession>
<sequence length="128" mass="14255">MQFRGIVMVAELMMENPNHFLVNSCSLHIDRRFNALDADEELEFGNVYIFFPMSRVDSIVTAADLEVPSFATKSATSSTAISAPKKMPSLCYRCRGILLTARRRVSLCLAWGGKCDLEKGDKKLSSNT</sequence>
<evidence type="ECO:0000313" key="1">
    <source>
        <dbReference type="EMBL" id="KAK7264090.1"/>
    </source>
</evidence>
<reference evidence="1 2" key="1">
    <citation type="submission" date="2024-01" db="EMBL/GenBank/DDBJ databases">
        <title>The genomes of 5 underutilized Papilionoideae crops provide insights into root nodulation and disease resistance.</title>
        <authorList>
            <person name="Yuan L."/>
        </authorList>
    </citation>
    <scope>NUCLEOTIDE SEQUENCE [LARGE SCALE GENOMIC DNA]</scope>
    <source>
        <strain evidence="1">LY-2023</strain>
        <tissue evidence="1">Leaf</tissue>
    </source>
</reference>
<dbReference type="InterPro" id="IPR025322">
    <property type="entry name" value="PADRE_dom"/>
</dbReference>
<protein>
    <submittedName>
        <fullName evidence="1">Uncharacterized protein</fullName>
    </submittedName>
</protein>
<keyword evidence="2" id="KW-1185">Reference proteome</keyword>
<dbReference type="AlphaFoldDB" id="A0AAN9EYY8"/>
<organism evidence="1 2">
    <name type="scientific">Clitoria ternatea</name>
    <name type="common">Butterfly pea</name>
    <dbReference type="NCBI Taxonomy" id="43366"/>
    <lineage>
        <taxon>Eukaryota</taxon>
        <taxon>Viridiplantae</taxon>
        <taxon>Streptophyta</taxon>
        <taxon>Embryophyta</taxon>
        <taxon>Tracheophyta</taxon>
        <taxon>Spermatophyta</taxon>
        <taxon>Magnoliopsida</taxon>
        <taxon>eudicotyledons</taxon>
        <taxon>Gunneridae</taxon>
        <taxon>Pentapetalae</taxon>
        <taxon>rosids</taxon>
        <taxon>fabids</taxon>
        <taxon>Fabales</taxon>
        <taxon>Fabaceae</taxon>
        <taxon>Papilionoideae</taxon>
        <taxon>50 kb inversion clade</taxon>
        <taxon>NPAAA clade</taxon>
        <taxon>indigoferoid/millettioid clade</taxon>
        <taxon>Phaseoleae</taxon>
        <taxon>Clitoria</taxon>
    </lineage>
</organism>